<keyword evidence="2" id="KW-1133">Transmembrane helix</keyword>
<feature type="transmembrane region" description="Helical" evidence="2">
    <location>
        <begin position="288"/>
        <end position="306"/>
    </location>
</feature>
<feature type="transmembrane region" description="Helical" evidence="2">
    <location>
        <begin position="93"/>
        <end position="110"/>
    </location>
</feature>
<feature type="transmembrane region" description="Helical" evidence="2">
    <location>
        <begin position="147"/>
        <end position="168"/>
    </location>
</feature>
<evidence type="ECO:0000313" key="4">
    <source>
        <dbReference type="Proteomes" id="UP001595872"/>
    </source>
</evidence>
<dbReference type="Proteomes" id="UP001595872">
    <property type="component" value="Unassembled WGS sequence"/>
</dbReference>
<keyword evidence="2" id="KW-0812">Transmembrane</keyword>
<comment type="caution">
    <text evidence="3">The sequence shown here is derived from an EMBL/GenBank/DDBJ whole genome shotgun (WGS) entry which is preliminary data.</text>
</comment>
<feature type="transmembrane region" description="Helical" evidence="2">
    <location>
        <begin position="488"/>
        <end position="507"/>
    </location>
</feature>
<keyword evidence="2" id="KW-0472">Membrane</keyword>
<feature type="transmembrane region" description="Helical" evidence="2">
    <location>
        <begin position="415"/>
        <end position="433"/>
    </location>
</feature>
<gene>
    <name evidence="3" type="ORF">ACFPCY_28390</name>
</gene>
<feature type="region of interest" description="Disordered" evidence="1">
    <location>
        <begin position="177"/>
        <end position="197"/>
    </location>
</feature>
<feature type="transmembrane region" description="Helical" evidence="2">
    <location>
        <begin position="354"/>
        <end position="375"/>
    </location>
</feature>
<dbReference type="RefSeq" id="WP_378259981.1">
    <property type="nucleotide sequence ID" value="NZ_JBHSIT010000009.1"/>
</dbReference>
<feature type="transmembrane region" description="Helical" evidence="2">
    <location>
        <begin position="263"/>
        <end position="282"/>
    </location>
</feature>
<dbReference type="EMBL" id="JBHSIT010000009">
    <property type="protein sequence ID" value="MFC4911256.1"/>
    <property type="molecule type" value="Genomic_DNA"/>
</dbReference>
<feature type="transmembrane region" description="Helical" evidence="2">
    <location>
        <begin position="387"/>
        <end position="409"/>
    </location>
</feature>
<evidence type="ECO:0000256" key="1">
    <source>
        <dbReference type="SAM" id="MobiDB-lite"/>
    </source>
</evidence>
<feature type="transmembrane region" description="Helical" evidence="2">
    <location>
        <begin position="64"/>
        <end position="86"/>
    </location>
</feature>
<dbReference type="SUPFAM" id="SSF103473">
    <property type="entry name" value="MFS general substrate transporter"/>
    <property type="match status" value="1"/>
</dbReference>
<feature type="transmembrane region" description="Helical" evidence="2">
    <location>
        <begin position="440"/>
        <end position="462"/>
    </location>
</feature>
<accession>A0ABV9U7K5</accession>
<keyword evidence="4" id="KW-1185">Reference proteome</keyword>
<evidence type="ECO:0008006" key="5">
    <source>
        <dbReference type="Google" id="ProtNLM"/>
    </source>
</evidence>
<feature type="transmembrane region" description="Helical" evidence="2">
    <location>
        <begin position="116"/>
        <end position="140"/>
    </location>
</feature>
<feature type="transmembrane region" description="Helical" evidence="2">
    <location>
        <begin position="18"/>
        <end position="39"/>
    </location>
</feature>
<dbReference type="InterPro" id="IPR036259">
    <property type="entry name" value="MFS_trans_sf"/>
</dbReference>
<sequence length="525" mass="51045">MGAAGPAALAPPRRGREAAATLAALAVIVPAVPAALLVVPDTSYNVIEQAARALGLDAGGLAGLLRATGMSVPVLLGSVPVGAVAARRFGGRPILAAGLALLVAGLLAAARADSVVMIGAVRAAQGAGAGLVLPATLVLAWERGGRLVPALWSGMLVASLLGAMPLALSRVPLPGDPAAPGADQATSGADSAASGADSTGSGANSAASAVSGIAHAIDWHAALAPFPWFAAAVAVGLPFCLLLRGRSGRLPALRHPERGQLVLPLVPAAGFAFIAVVTTYGWSPGGCLLLAGLALLGLAGLALVGTRDATAGSPLGAAVVMVTTGLLAYPVAAPLAGIAATAARNGTGASFHTYLPFAVGAGAALAAALLTSRLPEPSTQAGRLERGAVLGGQALMVLAAVPLLIAPVQDARVETVALAVLGAGAGTALAASLRGAEVAAALFGLSLCVPAVLAGQLVVLSLQAQRLRPAPTTAQAQLAALADGYRTWLGVAAVLAVLLAAAGRAVVSGRGRAVARRSRAGASVQ</sequence>
<feature type="transmembrane region" description="Helical" evidence="2">
    <location>
        <begin position="226"/>
        <end position="243"/>
    </location>
</feature>
<organism evidence="3 4">
    <name type="scientific">Actinomadura gamaensis</name>
    <dbReference type="NCBI Taxonomy" id="1763541"/>
    <lineage>
        <taxon>Bacteria</taxon>
        <taxon>Bacillati</taxon>
        <taxon>Actinomycetota</taxon>
        <taxon>Actinomycetes</taxon>
        <taxon>Streptosporangiales</taxon>
        <taxon>Thermomonosporaceae</taxon>
        <taxon>Actinomadura</taxon>
    </lineage>
</organism>
<protein>
    <recommendedName>
        <fullName evidence="5">MFS transporter</fullName>
    </recommendedName>
</protein>
<evidence type="ECO:0000256" key="2">
    <source>
        <dbReference type="SAM" id="Phobius"/>
    </source>
</evidence>
<feature type="transmembrane region" description="Helical" evidence="2">
    <location>
        <begin position="318"/>
        <end position="342"/>
    </location>
</feature>
<reference evidence="4" key="1">
    <citation type="journal article" date="2019" name="Int. J. Syst. Evol. Microbiol.">
        <title>The Global Catalogue of Microorganisms (GCM) 10K type strain sequencing project: providing services to taxonomists for standard genome sequencing and annotation.</title>
        <authorList>
            <consortium name="The Broad Institute Genomics Platform"/>
            <consortium name="The Broad Institute Genome Sequencing Center for Infectious Disease"/>
            <person name="Wu L."/>
            <person name="Ma J."/>
        </authorList>
    </citation>
    <scope>NUCLEOTIDE SEQUENCE [LARGE SCALE GENOMIC DNA]</scope>
    <source>
        <strain evidence="4">KLKA75</strain>
    </source>
</reference>
<evidence type="ECO:0000313" key="3">
    <source>
        <dbReference type="EMBL" id="MFC4911256.1"/>
    </source>
</evidence>
<proteinExistence type="predicted"/>
<name>A0ABV9U7K5_9ACTN</name>